<keyword evidence="9" id="KW-1185">Reference proteome</keyword>
<keyword evidence="6" id="KW-1279">T cell receptor</keyword>
<keyword evidence="4" id="KW-0675">Receptor</keyword>
<dbReference type="SUPFAM" id="SSF48726">
    <property type="entry name" value="Immunoglobulin"/>
    <property type="match status" value="1"/>
</dbReference>
<accession>A0A7N4P7K2</accession>
<dbReference type="SMART" id="SM00406">
    <property type="entry name" value="IGv"/>
    <property type="match status" value="1"/>
</dbReference>
<keyword evidence="2" id="KW-0391">Immunity</keyword>
<dbReference type="InterPro" id="IPR013106">
    <property type="entry name" value="Ig_V-set"/>
</dbReference>
<name>A0A7N4P7K2_SARHA</name>
<dbReference type="Gene3D" id="2.60.40.10">
    <property type="entry name" value="Immunoglobulins"/>
    <property type="match status" value="1"/>
</dbReference>
<dbReference type="InParanoid" id="A0A7N4P7K2"/>
<dbReference type="GeneTree" id="ENSGT00940000160183"/>
<sequence>VSSQDKIEQTPPSLSIQAGENITMTCRYAVSNFRGLQWYRQYPGKGPSILLAMYSKGEEKQERRFRAILEKEHSNLHILASQPGDSGTYFCAVE</sequence>
<dbReference type="InterPro" id="IPR013783">
    <property type="entry name" value="Ig-like_fold"/>
</dbReference>
<dbReference type="GO" id="GO:0042101">
    <property type="term" value="C:T cell receptor complex"/>
    <property type="evidence" value="ECO:0007669"/>
    <property type="project" value="UniProtKB-KW"/>
</dbReference>
<dbReference type="Ensembl" id="ENSSHAT00000044270.1">
    <property type="protein sequence ID" value="ENSSHAP00000033416.1"/>
    <property type="gene ID" value="ENSSHAG00000021128.1"/>
</dbReference>
<dbReference type="InterPro" id="IPR036179">
    <property type="entry name" value="Ig-like_dom_sf"/>
</dbReference>
<reference evidence="8 9" key="1">
    <citation type="journal article" date="2011" name="Proc. Natl. Acad. Sci. U.S.A.">
        <title>Genetic diversity and population structure of the endangered marsupial Sarcophilus harrisii (Tasmanian devil).</title>
        <authorList>
            <person name="Miller W."/>
            <person name="Hayes V.M."/>
            <person name="Ratan A."/>
            <person name="Petersen D.C."/>
            <person name="Wittekindt N.E."/>
            <person name="Miller J."/>
            <person name="Walenz B."/>
            <person name="Knight J."/>
            <person name="Qi J."/>
            <person name="Zhao F."/>
            <person name="Wang Q."/>
            <person name="Bedoya-Reina O.C."/>
            <person name="Katiyar N."/>
            <person name="Tomsho L.P."/>
            <person name="Kasson L.M."/>
            <person name="Hardie R.A."/>
            <person name="Woodbridge P."/>
            <person name="Tindall E.A."/>
            <person name="Bertelsen M.F."/>
            <person name="Dixon D."/>
            <person name="Pyecroft S."/>
            <person name="Helgen K.M."/>
            <person name="Lesk A.M."/>
            <person name="Pringle T.H."/>
            <person name="Patterson N."/>
            <person name="Zhang Y."/>
            <person name="Kreiss A."/>
            <person name="Woods G.M."/>
            <person name="Jones M.E."/>
            <person name="Schuster S.C."/>
        </authorList>
    </citation>
    <scope>NUCLEOTIDE SEQUENCE [LARGE SCALE GENOMIC DNA]</scope>
</reference>
<evidence type="ECO:0000256" key="4">
    <source>
        <dbReference type="ARBA" id="ARBA00023170"/>
    </source>
</evidence>
<feature type="domain" description="Ig-like" evidence="7">
    <location>
        <begin position="5"/>
        <end position="94"/>
    </location>
</feature>
<proteinExistence type="predicted"/>
<dbReference type="PANTHER" id="PTHR19343">
    <property type="entry name" value="T CELL RECEPTOR ALPHA VARIABLE 1-2"/>
    <property type="match status" value="1"/>
</dbReference>
<dbReference type="InterPro" id="IPR051006">
    <property type="entry name" value="TCR_variable_domain"/>
</dbReference>
<dbReference type="PANTHER" id="PTHR19343:SF13">
    <property type="entry name" value="T CELL RECEPTOR ALPHA VARIABLE 21"/>
    <property type="match status" value="1"/>
</dbReference>
<dbReference type="InterPro" id="IPR007110">
    <property type="entry name" value="Ig-like_dom"/>
</dbReference>
<evidence type="ECO:0000256" key="3">
    <source>
        <dbReference type="ARBA" id="ARBA00023130"/>
    </source>
</evidence>
<evidence type="ECO:0000313" key="8">
    <source>
        <dbReference type="Ensembl" id="ENSSHAP00000033416.1"/>
    </source>
</evidence>
<dbReference type="Pfam" id="PF07686">
    <property type="entry name" value="V-set"/>
    <property type="match status" value="1"/>
</dbReference>
<evidence type="ECO:0000256" key="6">
    <source>
        <dbReference type="ARBA" id="ARBA00043266"/>
    </source>
</evidence>
<keyword evidence="3" id="KW-1064">Adaptive immunity</keyword>
<evidence type="ECO:0000256" key="5">
    <source>
        <dbReference type="ARBA" id="ARBA00023319"/>
    </source>
</evidence>
<dbReference type="Proteomes" id="UP000007648">
    <property type="component" value="Unassembled WGS sequence"/>
</dbReference>
<evidence type="ECO:0000256" key="1">
    <source>
        <dbReference type="ARBA" id="ARBA00022729"/>
    </source>
</evidence>
<reference evidence="8" key="2">
    <citation type="submission" date="2025-08" db="UniProtKB">
        <authorList>
            <consortium name="Ensembl"/>
        </authorList>
    </citation>
    <scope>IDENTIFICATION</scope>
</reference>
<evidence type="ECO:0000259" key="7">
    <source>
        <dbReference type="PROSITE" id="PS50835"/>
    </source>
</evidence>
<dbReference type="PROSITE" id="PS50835">
    <property type="entry name" value="IG_LIKE"/>
    <property type="match status" value="1"/>
</dbReference>
<protein>
    <recommendedName>
        <fullName evidence="7">Ig-like domain-containing protein</fullName>
    </recommendedName>
</protein>
<keyword evidence="1" id="KW-0732">Signal</keyword>
<dbReference type="AlphaFoldDB" id="A0A7N4P7K2"/>
<organism evidence="8 9">
    <name type="scientific">Sarcophilus harrisii</name>
    <name type="common">Tasmanian devil</name>
    <name type="synonym">Sarcophilus laniarius</name>
    <dbReference type="NCBI Taxonomy" id="9305"/>
    <lineage>
        <taxon>Eukaryota</taxon>
        <taxon>Metazoa</taxon>
        <taxon>Chordata</taxon>
        <taxon>Craniata</taxon>
        <taxon>Vertebrata</taxon>
        <taxon>Euteleostomi</taxon>
        <taxon>Mammalia</taxon>
        <taxon>Metatheria</taxon>
        <taxon>Dasyuromorphia</taxon>
        <taxon>Dasyuridae</taxon>
        <taxon>Sarcophilus</taxon>
    </lineage>
</organism>
<dbReference type="GO" id="GO:0002250">
    <property type="term" value="P:adaptive immune response"/>
    <property type="evidence" value="ECO:0007669"/>
    <property type="project" value="UniProtKB-KW"/>
</dbReference>
<evidence type="ECO:0000256" key="2">
    <source>
        <dbReference type="ARBA" id="ARBA00022859"/>
    </source>
</evidence>
<keyword evidence="5" id="KW-0393">Immunoglobulin domain</keyword>
<reference evidence="8" key="3">
    <citation type="submission" date="2025-09" db="UniProtKB">
        <authorList>
            <consortium name="Ensembl"/>
        </authorList>
    </citation>
    <scope>IDENTIFICATION</scope>
</reference>
<dbReference type="GO" id="GO:0042605">
    <property type="term" value="F:peptide antigen binding"/>
    <property type="evidence" value="ECO:0007669"/>
    <property type="project" value="TreeGrafter"/>
</dbReference>
<evidence type="ECO:0000313" key="9">
    <source>
        <dbReference type="Proteomes" id="UP000007648"/>
    </source>
</evidence>